<protein>
    <submittedName>
        <fullName evidence="1">Uncharacterized protein</fullName>
    </submittedName>
</protein>
<accession>A0A8S1SVG5</accession>
<proteinExistence type="predicted"/>
<name>A0A8S1SVG5_PAROT</name>
<reference evidence="1" key="1">
    <citation type="submission" date="2021-01" db="EMBL/GenBank/DDBJ databases">
        <authorList>
            <consortium name="Genoscope - CEA"/>
            <person name="William W."/>
        </authorList>
    </citation>
    <scope>NUCLEOTIDE SEQUENCE</scope>
</reference>
<keyword evidence="2" id="KW-1185">Reference proteome</keyword>
<dbReference type="EMBL" id="CAJJDP010000016">
    <property type="protein sequence ID" value="CAD8144885.1"/>
    <property type="molecule type" value="Genomic_DNA"/>
</dbReference>
<sequence length="435" mass="51650">MRSSLALRLRNSIDNTHIQYDNKYSVHVNTQHPAISPRKSVDKTTIHQIYKVTQPHQIKHKTTKLGRDSLGYNVRYNNSVDVSLEELKKIKTLEKSLYCIQENRQRGDNKIINEKVLKEVLTLSKSAITQINNRKDILSLYQIRNNHLNIITRIKSRFQYYQSYLKILMPNKTTLASKNVWKTQIKLRAVVIKSIHNLQKEFQIYYYQILVIQKKSLKTRTKRTKGKQLFKVKYLKTFLIFQKTTDYNLSVQNTLSNIIYAKNLQSLNQEQILIFFHKIEQILEIQKPKDHLTQEQNTEQFLILQQNLILNFSVIQMQSDIQSANKIILNLLSEMIMKIPFKYSMRQTINEQIQRLEMVFDLPMFRLLGQVQIYYKQRQPQPKKIQNSNLEETRLTVYCLQAIRNFLICTFNITPGFKNIQTKFLNLKFRSSQPT</sequence>
<dbReference type="Proteomes" id="UP000683925">
    <property type="component" value="Unassembled WGS sequence"/>
</dbReference>
<organism evidence="1 2">
    <name type="scientific">Paramecium octaurelia</name>
    <dbReference type="NCBI Taxonomy" id="43137"/>
    <lineage>
        <taxon>Eukaryota</taxon>
        <taxon>Sar</taxon>
        <taxon>Alveolata</taxon>
        <taxon>Ciliophora</taxon>
        <taxon>Intramacronucleata</taxon>
        <taxon>Oligohymenophorea</taxon>
        <taxon>Peniculida</taxon>
        <taxon>Parameciidae</taxon>
        <taxon>Paramecium</taxon>
    </lineage>
</organism>
<evidence type="ECO:0000313" key="1">
    <source>
        <dbReference type="EMBL" id="CAD8144885.1"/>
    </source>
</evidence>
<evidence type="ECO:0000313" key="2">
    <source>
        <dbReference type="Proteomes" id="UP000683925"/>
    </source>
</evidence>
<comment type="caution">
    <text evidence="1">The sequence shown here is derived from an EMBL/GenBank/DDBJ whole genome shotgun (WGS) entry which is preliminary data.</text>
</comment>
<gene>
    <name evidence="1" type="ORF">POCTA_138.1.T0160383</name>
</gene>
<dbReference type="AlphaFoldDB" id="A0A8S1SVG5"/>